<evidence type="ECO:0000313" key="1">
    <source>
        <dbReference type="EMBL" id="GJE95996.1"/>
    </source>
</evidence>
<reference evidence="1 2" key="1">
    <citation type="submission" date="2021-08" db="EMBL/GenBank/DDBJ databases">
        <title>Draft Genome Sequence of Phanerochaete sordida strain YK-624.</title>
        <authorList>
            <person name="Mori T."/>
            <person name="Dohra H."/>
            <person name="Suzuki T."/>
            <person name="Kawagishi H."/>
            <person name="Hirai H."/>
        </authorList>
    </citation>
    <scope>NUCLEOTIDE SEQUENCE [LARGE SCALE GENOMIC DNA]</scope>
    <source>
        <strain evidence="1 2">YK-624</strain>
    </source>
</reference>
<dbReference type="OrthoDB" id="10003767at2759"/>
<proteinExistence type="predicted"/>
<comment type="caution">
    <text evidence="1">The sequence shown here is derived from an EMBL/GenBank/DDBJ whole genome shotgun (WGS) entry which is preliminary data.</text>
</comment>
<evidence type="ECO:0000313" key="2">
    <source>
        <dbReference type="Proteomes" id="UP000703269"/>
    </source>
</evidence>
<gene>
    <name evidence="1" type="ORF">PsYK624_121890</name>
</gene>
<dbReference type="PANTHER" id="PTHR21310">
    <property type="entry name" value="AMINOGLYCOSIDE PHOSPHOTRANSFERASE-RELATED-RELATED"/>
    <property type="match status" value="1"/>
</dbReference>
<dbReference type="InterPro" id="IPR051678">
    <property type="entry name" value="AGP_Transferase"/>
</dbReference>
<dbReference type="InterPro" id="IPR011009">
    <property type="entry name" value="Kinase-like_dom_sf"/>
</dbReference>
<organism evidence="1 2">
    <name type="scientific">Phanerochaete sordida</name>
    <dbReference type="NCBI Taxonomy" id="48140"/>
    <lineage>
        <taxon>Eukaryota</taxon>
        <taxon>Fungi</taxon>
        <taxon>Dikarya</taxon>
        <taxon>Basidiomycota</taxon>
        <taxon>Agaricomycotina</taxon>
        <taxon>Agaricomycetes</taxon>
        <taxon>Polyporales</taxon>
        <taxon>Phanerochaetaceae</taxon>
        <taxon>Phanerochaete</taxon>
    </lineage>
</organism>
<sequence length="427" mass="47580">MSTTTTTARPACLADLLPAPAAESRPRTPYWDAQGKCHWLEAAPGQVLEEWQAGERVSDASRELLDKIEVLLCGHITAVTLRRQRTCQQMLEVILDGGEPWYVRRVLRRADDDPEADIVAERIQREANLLLWLRRRCAVPLPYVVRATPEWSVLRPMPGKTLRECWGTFDRQQKETVIISYAQHVTEIFDINVPNAVGSTCGGAHNNGQTLSAAPFMGRGPTPLAPEVYTNVYDHIDYVFTAAHAAARASAPSEPDAAARAHLLALLHAAATDDARACVLPRGSCALAHDPDDGDVVVHARTGEVAGLVDWEFHALGPRALAARYPAWLRHDGVHDPRCARPGRWWLAPRDESAEMLALFEEVVKSKSQTYYEALRSGSGLRSILEWVSEMGTEDYWTRLRRWMTGQKMLPQDKPAVKKQKSTMFAP</sequence>
<name>A0A9P3LHX9_9APHY</name>
<evidence type="ECO:0008006" key="3">
    <source>
        <dbReference type="Google" id="ProtNLM"/>
    </source>
</evidence>
<protein>
    <recommendedName>
        <fullName evidence="3">Aminoglycoside phosphotransferase domain-containing protein</fullName>
    </recommendedName>
</protein>
<dbReference type="EMBL" id="BPQB01000054">
    <property type="protein sequence ID" value="GJE95996.1"/>
    <property type="molecule type" value="Genomic_DNA"/>
</dbReference>
<accession>A0A9P3LHX9</accession>
<dbReference type="AlphaFoldDB" id="A0A9P3LHX9"/>
<keyword evidence="2" id="KW-1185">Reference proteome</keyword>
<dbReference type="Proteomes" id="UP000703269">
    <property type="component" value="Unassembled WGS sequence"/>
</dbReference>
<dbReference type="SUPFAM" id="SSF56112">
    <property type="entry name" value="Protein kinase-like (PK-like)"/>
    <property type="match status" value="1"/>
</dbReference>